<accession>A0A383EW72</accession>
<protein>
    <recommendedName>
        <fullName evidence="3">CDP-diacylglycerol--serine O-phosphatidyltransferase</fullName>
    </recommendedName>
</protein>
<dbReference type="EMBL" id="UINC01229463">
    <property type="protein sequence ID" value="SVE61182.1"/>
    <property type="molecule type" value="Genomic_DNA"/>
</dbReference>
<proteinExistence type="predicted"/>
<feature type="non-terminal residue" evidence="2">
    <location>
        <position position="1"/>
    </location>
</feature>
<keyword evidence="1" id="KW-1133">Transmembrane helix</keyword>
<organism evidence="2">
    <name type="scientific">marine metagenome</name>
    <dbReference type="NCBI Taxonomy" id="408172"/>
    <lineage>
        <taxon>unclassified sequences</taxon>
        <taxon>metagenomes</taxon>
        <taxon>ecological metagenomes</taxon>
    </lineage>
</organism>
<name>A0A383EW72_9ZZZZ</name>
<feature type="transmembrane region" description="Helical" evidence="1">
    <location>
        <begin position="12"/>
        <end position="31"/>
    </location>
</feature>
<feature type="transmembrane region" description="Helical" evidence="1">
    <location>
        <begin position="43"/>
        <end position="61"/>
    </location>
</feature>
<sequence>QHTIAAPAVKIFNVASLTVAMSLLMVSNVRYRNFKNIKATPPTLALLSTILLTFIALAMMVHASFAFLVYFSGYITMGLLEQVIRFKRRLFSDPAEISSSIDDEHDDENDDQAVAS</sequence>
<evidence type="ECO:0000313" key="2">
    <source>
        <dbReference type="EMBL" id="SVE61182.1"/>
    </source>
</evidence>
<dbReference type="AlphaFoldDB" id="A0A383EW72"/>
<reference evidence="2" key="1">
    <citation type="submission" date="2018-05" db="EMBL/GenBank/DDBJ databases">
        <authorList>
            <person name="Lanie J.A."/>
            <person name="Ng W.-L."/>
            <person name="Kazmierczak K.M."/>
            <person name="Andrzejewski T.M."/>
            <person name="Davidsen T.M."/>
            <person name="Wayne K.J."/>
            <person name="Tettelin H."/>
            <person name="Glass J.I."/>
            <person name="Rusch D."/>
            <person name="Podicherti R."/>
            <person name="Tsui H.-C.T."/>
            <person name="Winkler M.E."/>
        </authorList>
    </citation>
    <scope>NUCLEOTIDE SEQUENCE</scope>
</reference>
<evidence type="ECO:0000256" key="1">
    <source>
        <dbReference type="SAM" id="Phobius"/>
    </source>
</evidence>
<gene>
    <name evidence="2" type="ORF">METZ01_LOCUS514036</name>
</gene>
<evidence type="ECO:0008006" key="3">
    <source>
        <dbReference type="Google" id="ProtNLM"/>
    </source>
</evidence>
<feature type="transmembrane region" description="Helical" evidence="1">
    <location>
        <begin position="67"/>
        <end position="84"/>
    </location>
</feature>
<keyword evidence="1" id="KW-0472">Membrane</keyword>
<keyword evidence="1" id="KW-0812">Transmembrane</keyword>